<reference evidence="15" key="7">
    <citation type="submission" date="2023-10" db="EMBL/GenBank/DDBJ databases">
        <title>Fecal carriage and genetic characteristics of carbapenem-resistant Enterobacterales among healthy adults from four provinces of China.</title>
        <authorList>
            <person name="Li Y."/>
            <person name="Zhang R."/>
        </authorList>
    </citation>
    <scope>NUCLEOTIDE SEQUENCE</scope>
    <source>
        <strain evidence="15">HN-136</strain>
    </source>
</reference>
<dbReference type="Proteomes" id="UP000855471">
    <property type="component" value="Unassembled WGS sequence"/>
</dbReference>
<dbReference type="InterPro" id="IPR001775">
    <property type="entry name" value="GspD/PilQ"/>
</dbReference>
<accession>A0A0D7LGA8</accession>
<keyword evidence="6" id="KW-0998">Cell outer membrane</keyword>
<organism evidence="13">
    <name type="scientific">Citrobacter freundii</name>
    <dbReference type="NCBI Taxonomy" id="546"/>
    <lineage>
        <taxon>Bacteria</taxon>
        <taxon>Pseudomonadati</taxon>
        <taxon>Pseudomonadota</taxon>
        <taxon>Gammaproteobacteria</taxon>
        <taxon>Enterobacterales</taxon>
        <taxon>Enterobacteriaceae</taxon>
        <taxon>Citrobacter</taxon>
        <taxon>Citrobacter freundii complex</taxon>
    </lineage>
</organism>
<evidence type="ECO:0000256" key="3">
    <source>
        <dbReference type="ARBA" id="ARBA00022448"/>
    </source>
</evidence>
<evidence type="ECO:0000313" key="11">
    <source>
        <dbReference type="EMBL" id="EHT9939184.1"/>
    </source>
</evidence>
<comment type="subcellular location">
    <subcellularLocation>
        <location evidence="1 7">Cell outer membrane</location>
    </subcellularLocation>
</comment>
<keyword evidence="3 7" id="KW-0813">Transport</keyword>
<dbReference type="NCBIfam" id="TIGR02515">
    <property type="entry name" value="IV_pilus_PilQ"/>
    <property type="match status" value="1"/>
</dbReference>
<reference evidence="16 18" key="3">
    <citation type="submission" date="2017-04" db="EMBL/GenBank/DDBJ databases">
        <title>Emergence of KPC-2-producing Citrobacter isolates from sediments of a Chinese river.</title>
        <authorList>
            <person name="Zheng B."/>
        </authorList>
    </citation>
    <scope>NUCLEOTIDE SEQUENCE [LARGE SCALE GENOMIC DNA]</scope>
    <source>
        <strain evidence="16 18">C191</strain>
    </source>
</reference>
<dbReference type="STRING" id="1333848.CFNIH1_04625"/>
<dbReference type="Gene3D" id="3.30.1370.130">
    <property type="match status" value="1"/>
</dbReference>
<evidence type="ECO:0000313" key="18">
    <source>
        <dbReference type="Proteomes" id="UP000215827"/>
    </source>
</evidence>
<evidence type="ECO:0000256" key="8">
    <source>
        <dbReference type="SAM" id="SignalP"/>
    </source>
</evidence>
<dbReference type="PANTHER" id="PTHR30604">
    <property type="entry name" value="PROTEIN TRANSPORT PROTEIN HOFQ"/>
    <property type="match status" value="1"/>
</dbReference>
<dbReference type="EMBL" id="ABBJDF010000011">
    <property type="protein sequence ID" value="EHT9939184.1"/>
    <property type="molecule type" value="Genomic_DNA"/>
</dbReference>
<dbReference type="Proteomes" id="UP000050520">
    <property type="component" value="Unassembled WGS sequence"/>
</dbReference>
<evidence type="ECO:0000313" key="19">
    <source>
        <dbReference type="Proteomes" id="UP000263627"/>
    </source>
</evidence>
<evidence type="ECO:0000313" key="15">
    <source>
        <dbReference type="EMBL" id="MDW2758908.1"/>
    </source>
</evidence>
<sequence>MKRWIALIVMALAVGITSALATKPQNVTLVVDDVPVTQVLQALAEQEQKNLVVSPDVSGVLSLHLTDVPWKQALQTVVKSAGLVLRQEGNVLHVHSVQWQSENAARQENEQARIQASLPLEHRSIILHYADATELVKAGEKLLSAKGSMTVDKRTNRLLLRDNRVVLDTLETWVAQMDLPVAQVELAAHIVTINEKSLRELGVKWSLADAQQPGAVGNVTTLASDLSVATATSRVGFNIGRINGRLLELELSALEQKQQLDIIASPRLLASHLQPASIKQGSEIPYQVSSGESGATSVEFKEAVLGMEVTPTVLQKGRIRLKLHISQNVPGQVLQQADGEVLAIDKQEIETQVEVRSGETIALGGIFSHKNKSAADSVPLLGDIPWLGSLFRHDGKEDERRELVVFITPRLVSTE</sequence>
<feature type="domain" description="Secretin/TonB short N-terminal" evidence="9">
    <location>
        <begin position="49"/>
        <end position="97"/>
    </location>
</feature>
<dbReference type="Pfam" id="PF00263">
    <property type="entry name" value="Secretin"/>
    <property type="match status" value="1"/>
</dbReference>
<reference evidence="13" key="6">
    <citation type="submission" date="2020-09" db="EMBL/GenBank/DDBJ databases">
        <authorList>
            <consortium name="NCBI Pathogen Detection Project"/>
        </authorList>
    </citation>
    <scope>NUCLEOTIDE SEQUENCE</scope>
    <source>
        <strain evidence="13">O50</strain>
    </source>
</reference>
<name>A0A0D7LGA8_CITFR</name>
<reference evidence="17" key="1">
    <citation type="submission" date="2015-09" db="EMBL/GenBank/DDBJ databases">
        <title>Prevalence of NDMs in South Africa.</title>
        <authorList>
            <person name="Osei Sekyere J."/>
            <person name="Govinden U."/>
            <person name="Essack S."/>
            <person name="Haldorsen B."/>
            <person name="Samuelsen O."/>
            <person name="Aasnaes B."/>
            <person name="Sundsfjord A."/>
        </authorList>
    </citation>
    <scope>NUCLEOTIDE SEQUENCE [LARGE SCALE GENOMIC DNA]</scope>
    <source>
        <strain evidence="17">ST62:944112508</strain>
    </source>
</reference>
<dbReference type="PROSITE" id="PS00875">
    <property type="entry name" value="T2SP_D"/>
    <property type="match status" value="1"/>
</dbReference>
<feature type="signal peptide" evidence="8">
    <location>
        <begin position="1"/>
        <end position="21"/>
    </location>
</feature>
<dbReference type="OrthoDB" id="9775455at2"/>
<dbReference type="InterPro" id="IPR005644">
    <property type="entry name" value="NolW-like"/>
</dbReference>
<dbReference type="EMBL" id="NEFA01000009">
    <property type="protein sequence ID" value="OYR04976.1"/>
    <property type="molecule type" value="Genomic_DNA"/>
</dbReference>
<dbReference type="AlphaFoldDB" id="A0A0D7LGA8"/>
<dbReference type="PRINTS" id="PR01032">
    <property type="entry name" value="PHAGEIV"/>
</dbReference>
<reference evidence="12" key="8">
    <citation type="submission" date="2024-02" db="EMBL/GenBank/DDBJ databases">
        <authorList>
            <consortium name="Clinical and Environmental Microbiology Branch: Whole genome sequencing antimicrobial resistance pathogens in the healthcare setting"/>
        </authorList>
    </citation>
    <scope>NUCLEOTIDE SEQUENCE</scope>
    <source>
        <strain evidence="11">2021DK-00049</strain>
        <strain evidence="12">Whole organism</strain>
    </source>
</reference>
<feature type="chain" id="PRO_5014510831" evidence="8">
    <location>
        <begin position="22"/>
        <end position="415"/>
    </location>
</feature>
<dbReference type="EMBL" id="DACSXJ010000005">
    <property type="protein sequence ID" value="HAT3896855.1"/>
    <property type="molecule type" value="Genomic_DNA"/>
</dbReference>
<dbReference type="EMBL" id="LJEB01000148">
    <property type="protein sequence ID" value="KPR48859.1"/>
    <property type="molecule type" value="Genomic_DNA"/>
</dbReference>
<dbReference type="Pfam" id="PF03958">
    <property type="entry name" value="Secretin_N"/>
    <property type="match status" value="1"/>
</dbReference>
<dbReference type="SMART" id="SM00965">
    <property type="entry name" value="STN"/>
    <property type="match status" value="1"/>
</dbReference>
<evidence type="ECO:0000313" key="14">
    <source>
        <dbReference type="EMBL" id="KPR48859.1"/>
    </source>
</evidence>
<proteinExistence type="inferred from homology"/>
<evidence type="ECO:0000256" key="1">
    <source>
        <dbReference type="ARBA" id="ARBA00004442"/>
    </source>
</evidence>
<dbReference type="InterPro" id="IPR051808">
    <property type="entry name" value="Type_IV_pilus_biogenesis"/>
</dbReference>
<gene>
    <name evidence="13" type="primary">hofQ</name>
    <name evidence="10" type="ORF">AM363_26650</name>
    <name evidence="14" type="ORF">AN672_24990</name>
    <name evidence="16" type="ORF">B9P89_09985</name>
    <name evidence="13" type="ORF">I9Y29_001266</name>
    <name evidence="11" type="ORF">KY227_002255</name>
    <name evidence="12" type="ORF">P7U51_002825</name>
    <name evidence="15" type="ORF">RYZ67_10530</name>
</gene>
<evidence type="ECO:0000313" key="10">
    <source>
        <dbReference type="EMBL" id="AXZ50235.1"/>
    </source>
</evidence>
<dbReference type="NCBIfam" id="NF007851">
    <property type="entry name" value="PRK10560.1"/>
    <property type="match status" value="1"/>
</dbReference>
<keyword evidence="4 8" id="KW-0732">Signal</keyword>
<evidence type="ECO:0000256" key="2">
    <source>
        <dbReference type="ARBA" id="ARBA00006304"/>
    </source>
</evidence>
<evidence type="ECO:0000313" key="16">
    <source>
        <dbReference type="EMBL" id="OYR04976.1"/>
    </source>
</evidence>
<reference evidence="10 19" key="5">
    <citation type="submission" date="2018-09" db="EMBL/GenBank/DDBJ databases">
        <title>Whole genome sequencing of Citrobacter freundii AR_0116.</title>
        <authorList>
            <person name="Conlan S."/>
            <person name="Thomas P.J."/>
            <person name="Mullikin J."/>
            <person name="Frank K.M."/>
            <person name="Segre J.A."/>
        </authorList>
    </citation>
    <scope>NUCLEOTIDE SEQUENCE [LARGE SCALE GENOMIC DNA]</scope>
    <source>
        <strain evidence="10 19">AR_0116</strain>
    </source>
</reference>
<dbReference type="Proteomes" id="UP000263627">
    <property type="component" value="Chromosome"/>
</dbReference>
<dbReference type="InterPro" id="IPR004846">
    <property type="entry name" value="T2SS/T3SS_dom"/>
</dbReference>
<reference evidence="14 17" key="2">
    <citation type="journal article" date="2017" name="PLoS ONE">
        <title>Genomic and phenotypic characterisation of fluoroquinolone resistance mechanisms in Enterobacteriaceae in Durban, South Africa.</title>
        <authorList>
            <person name="Osei Sekyere J."/>
            <person name="Amoako D.G."/>
        </authorList>
    </citation>
    <scope>NUCLEOTIDE SEQUENCE [LARGE SCALE GENOMIC DNA]</scope>
    <source>
        <strain evidence="14 17">ST62:944112508</strain>
    </source>
</reference>
<evidence type="ECO:0000313" key="13">
    <source>
        <dbReference type="EMBL" id="HAT3896855.1"/>
    </source>
</evidence>
<dbReference type="InterPro" id="IPR038591">
    <property type="entry name" value="NolW-like_sf"/>
</dbReference>
<protein>
    <submittedName>
        <fullName evidence="10">DNA transporter HofQ</fullName>
    </submittedName>
    <submittedName>
        <fullName evidence="13 14">Porin</fullName>
    </submittedName>
</protein>
<dbReference type="PANTHER" id="PTHR30604:SF1">
    <property type="entry name" value="DNA UTILIZATION PROTEIN HOFQ"/>
    <property type="match status" value="1"/>
</dbReference>
<dbReference type="InterPro" id="IPR004845">
    <property type="entry name" value="T2SS_GspD_CS"/>
</dbReference>
<evidence type="ECO:0000259" key="9">
    <source>
        <dbReference type="SMART" id="SM00965"/>
    </source>
</evidence>
<dbReference type="GeneID" id="86999120"/>
<dbReference type="Proteomes" id="UP001278087">
    <property type="component" value="Unassembled WGS sequence"/>
</dbReference>
<evidence type="ECO:0000313" key="17">
    <source>
        <dbReference type="Proteomes" id="UP000050520"/>
    </source>
</evidence>
<dbReference type="EMBL" id="ABLGCN030000006">
    <property type="protein sequence ID" value="EMM7458307.1"/>
    <property type="molecule type" value="Genomic_DNA"/>
</dbReference>
<keyword evidence="5" id="KW-0472">Membrane</keyword>
<evidence type="ECO:0000256" key="5">
    <source>
        <dbReference type="ARBA" id="ARBA00023136"/>
    </source>
</evidence>
<dbReference type="Proteomes" id="UP000215827">
    <property type="component" value="Unassembled WGS sequence"/>
</dbReference>
<reference evidence="13" key="4">
    <citation type="journal article" date="2018" name="Genome Biol.">
        <title>SKESA: strategic k-mer extension for scrupulous assemblies.</title>
        <authorList>
            <person name="Souvorov A."/>
            <person name="Agarwala R."/>
            <person name="Lipman D.J."/>
        </authorList>
    </citation>
    <scope>NUCLEOTIDE SEQUENCE</scope>
    <source>
        <strain evidence="13">O50</strain>
    </source>
</reference>
<dbReference type="RefSeq" id="WP_008321545.1">
    <property type="nucleotide sequence ID" value="NZ_AP026940.1"/>
</dbReference>
<dbReference type="EMBL" id="JAWPBU010000009">
    <property type="protein sequence ID" value="MDW2758908.1"/>
    <property type="molecule type" value="Genomic_DNA"/>
</dbReference>
<dbReference type="GO" id="GO:0009306">
    <property type="term" value="P:protein secretion"/>
    <property type="evidence" value="ECO:0007669"/>
    <property type="project" value="InterPro"/>
</dbReference>
<comment type="similarity">
    <text evidence="2">Belongs to the bacterial secretin family. PilQ subfamily.</text>
</comment>
<evidence type="ECO:0000256" key="4">
    <source>
        <dbReference type="ARBA" id="ARBA00022729"/>
    </source>
</evidence>
<dbReference type="InterPro" id="IPR011662">
    <property type="entry name" value="Secretin/TonB_short_N"/>
</dbReference>
<dbReference type="Gene3D" id="3.30.1370.120">
    <property type="match status" value="1"/>
</dbReference>
<evidence type="ECO:0000256" key="6">
    <source>
        <dbReference type="ARBA" id="ARBA00023237"/>
    </source>
</evidence>
<evidence type="ECO:0000256" key="7">
    <source>
        <dbReference type="RuleBase" id="RU004004"/>
    </source>
</evidence>
<evidence type="ECO:0000313" key="12">
    <source>
        <dbReference type="EMBL" id="EMM7458307.1"/>
    </source>
</evidence>
<dbReference type="InterPro" id="IPR013355">
    <property type="entry name" value="Pilus_4_PilQ"/>
</dbReference>
<dbReference type="EMBL" id="CP032184">
    <property type="protein sequence ID" value="AXZ50235.1"/>
    <property type="molecule type" value="Genomic_DNA"/>
</dbReference>
<dbReference type="PRINTS" id="PR00811">
    <property type="entry name" value="BCTERIALGSPD"/>
</dbReference>
<dbReference type="Proteomes" id="UP001169574">
    <property type="component" value="Unassembled WGS sequence"/>
</dbReference>
<dbReference type="GO" id="GO:0009279">
    <property type="term" value="C:cell outer membrane"/>
    <property type="evidence" value="ECO:0007669"/>
    <property type="project" value="UniProtKB-SubCell"/>
</dbReference>